<gene>
    <name evidence="5" type="ORF">H7R39_00820</name>
</gene>
<dbReference type="RefSeq" id="WP_185897550.1">
    <property type="nucleotide sequence ID" value="NZ_JACLZK010000001.1"/>
</dbReference>
<evidence type="ECO:0000259" key="4">
    <source>
        <dbReference type="PROSITE" id="PS50887"/>
    </source>
</evidence>
<feature type="coiled-coil region" evidence="1">
    <location>
        <begin position="315"/>
        <end position="342"/>
    </location>
</feature>
<feature type="transmembrane region" description="Helical" evidence="2">
    <location>
        <begin position="190"/>
        <end position="208"/>
    </location>
</feature>
<evidence type="ECO:0000259" key="3">
    <source>
        <dbReference type="PROSITE" id="PS50883"/>
    </source>
</evidence>
<dbReference type="Pfam" id="PF00990">
    <property type="entry name" value="GGDEF"/>
    <property type="match status" value="1"/>
</dbReference>
<dbReference type="InterPro" id="IPR029787">
    <property type="entry name" value="Nucleotide_cyclase"/>
</dbReference>
<dbReference type="PROSITE" id="PS50883">
    <property type="entry name" value="EAL"/>
    <property type="match status" value="1"/>
</dbReference>
<evidence type="ECO:0000256" key="1">
    <source>
        <dbReference type="SAM" id="Coils"/>
    </source>
</evidence>
<evidence type="ECO:0000256" key="2">
    <source>
        <dbReference type="SAM" id="Phobius"/>
    </source>
</evidence>
<dbReference type="PROSITE" id="PS50887">
    <property type="entry name" value="GGDEF"/>
    <property type="match status" value="1"/>
</dbReference>
<dbReference type="InterPro" id="IPR050706">
    <property type="entry name" value="Cyclic-di-GMP_PDE-like"/>
</dbReference>
<feature type="domain" description="GGDEF" evidence="4">
    <location>
        <begin position="258"/>
        <end position="392"/>
    </location>
</feature>
<feature type="transmembrane region" description="Helical" evidence="2">
    <location>
        <begin position="12"/>
        <end position="34"/>
    </location>
</feature>
<dbReference type="InterPro" id="IPR000160">
    <property type="entry name" value="GGDEF_dom"/>
</dbReference>
<dbReference type="Gene3D" id="3.20.20.450">
    <property type="entry name" value="EAL domain"/>
    <property type="match status" value="1"/>
</dbReference>
<dbReference type="SUPFAM" id="SSF141868">
    <property type="entry name" value="EAL domain-like"/>
    <property type="match status" value="1"/>
</dbReference>
<sequence length="639" mass="73314">MQNFDIKKSMTQFIVLPIAVLVICSFLVISFIFYNKFQDSTNYPSNVTVNEKAEAFMNIIQIIYKNIAKGDIKEFQRYSEATKAVPSWIFKQAGEKGELLVLASSQHPNLIGEVLPYKFCEMDGKAHVNLKQNGVYKRINLIQDNKAEVCYFKKIGDVILGYNMIHNVKISGLDDPLFGEWFIVNMKNTFIVTGVMAFICIFQYFLFYRGIRDNQISLVKSNEKLLEKNAEMQRRLYSDDLTGLPNKVALERDTADMKNPKVIVMDIDEFRKMNNYFGASVCDQILIKMTEVSKKFAEDNGMTVYRVGPDQFALVEDAELFIDRYEDLANELLDNIKGLVIDVIAEDGEQSEIEIHCTVGFALDESDTLKKAMTALEFAKQSGKDYFCYFKNIDDTPQYAEQITRSNMIRNAIINDKIVPFYQPIFNKEKRIVKYETLIRIQNSNEIISPSVFLEVSKRIKRYTDIEKMLIEKSFKLIAERPDAMISINLSGRDMTDGDVSVFIIEKMNKYKVAGRVIFEILEDENIENIERIGVFIDRVRRMGAKIAIDDFGSGYSNFSYILKLKPDYIKIDGSIIKNIDTNEDSRVITGAIIAFAKKLDITVIAEFVRSKEVYDTCVELGVDEFQGFYLGEPSDSLR</sequence>
<dbReference type="Pfam" id="PF00563">
    <property type="entry name" value="EAL"/>
    <property type="match status" value="1"/>
</dbReference>
<keyword evidence="1" id="KW-0175">Coiled coil</keyword>
<dbReference type="SMART" id="SM00052">
    <property type="entry name" value="EAL"/>
    <property type="match status" value="1"/>
</dbReference>
<dbReference type="SUPFAM" id="SSF55073">
    <property type="entry name" value="Nucleotide cyclase"/>
    <property type="match status" value="1"/>
</dbReference>
<dbReference type="InterPro" id="IPR043128">
    <property type="entry name" value="Rev_trsase/Diguanyl_cyclase"/>
</dbReference>
<organism evidence="5 6">
    <name type="scientific">Campylobacter massiliensis</name>
    <dbReference type="NCBI Taxonomy" id="2762557"/>
    <lineage>
        <taxon>Bacteria</taxon>
        <taxon>Pseudomonadati</taxon>
        <taxon>Campylobacterota</taxon>
        <taxon>Epsilonproteobacteria</taxon>
        <taxon>Campylobacterales</taxon>
        <taxon>Campylobacteraceae</taxon>
        <taxon>Campylobacter</taxon>
    </lineage>
</organism>
<dbReference type="Gene3D" id="3.30.70.270">
    <property type="match status" value="1"/>
</dbReference>
<proteinExistence type="predicted"/>
<accession>A0A842J9M4</accession>
<dbReference type="InterPro" id="IPR001633">
    <property type="entry name" value="EAL_dom"/>
</dbReference>
<keyword evidence="6" id="KW-1185">Reference proteome</keyword>
<comment type="caution">
    <text evidence="5">The sequence shown here is derived from an EMBL/GenBank/DDBJ whole genome shotgun (WGS) entry which is preliminary data.</text>
</comment>
<dbReference type="CDD" id="cd01948">
    <property type="entry name" value="EAL"/>
    <property type="match status" value="1"/>
</dbReference>
<keyword evidence="2" id="KW-0812">Transmembrane</keyword>
<dbReference type="Proteomes" id="UP000552683">
    <property type="component" value="Unassembled WGS sequence"/>
</dbReference>
<protein>
    <submittedName>
        <fullName evidence="5">EAL domain-containing protein</fullName>
    </submittedName>
</protein>
<evidence type="ECO:0000313" key="5">
    <source>
        <dbReference type="EMBL" id="MBC2881834.1"/>
    </source>
</evidence>
<dbReference type="AlphaFoldDB" id="A0A842J9M4"/>
<name>A0A842J9M4_9BACT</name>
<dbReference type="EMBL" id="JACLZK010000001">
    <property type="protein sequence ID" value="MBC2881834.1"/>
    <property type="molecule type" value="Genomic_DNA"/>
</dbReference>
<dbReference type="PANTHER" id="PTHR33121">
    <property type="entry name" value="CYCLIC DI-GMP PHOSPHODIESTERASE PDEF"/>
    <property type="match status" value="1"/>
</dbReference>
<keyword evidence="2" id="KW-0472">Membrane</keyword>
<dbReference type="PANTHER" id="PTHR33121:SF70">
    <property type="entry name" value="SIGNALING PROTEIN YKOW"/>
    <property type="match status" value="1"/>
</dbReference>
<reference evidence="5 6" key="1">
    <citation type="submission" date="2020-08" db="EMBL/GenBank/DDBJ databases">
        <title>Complete genome and description of Campylobacter massiliensis Marseille-Q3452 sp. nov.</title>
        <authorList>
            <person name="Antezack A."/>
        </authorList>
    </citation>
    <scope>NUCLEOTIDE SEQUENCE [LARGE SCALE GENOMIC DNA]</scope>
    <source>
        <strain evidence="5 6">Marseille-Q3452</strain>
    </source>
</reference>
<dbReference type="InterPro" id="IPR035919">
    <property type="entry name" value="EAL_sf"/>
</dbReference>
<feature type="domain" description="EAL" evidence="3">
    <location>
        <begin position="402"/>
        <end position="639"/>
    </location>
</feature>
<keyword evidence="2" id="KW-1133">Transmembrane helix</keyword>
<evidence type="ECO:0000313" key="6">
    <source>
        <dbReference type="Proteomes" id="UP000552683"/>
    </source>
</evidence>
<dbReference type="GO" id="GO:0071111">
    <property type="term" value="F:cyclic-guanylate-specific phosphodiesterase activity"/>
    <property type="evidence" value="ECO:0007669"/>
    <property type="project" value="InterPro"/>
</dbReference>
<dbReference type="SMART" id="SM00267">
    <property type="entry name" value="GGDEF"/>
    <property type="match status" value="1"/>
</dbReference>